<dbReference type="Gene3D" id="1.20.5.780">
    <property type="entry name" value="Single helix bin"/>
    <property type="match status" value="1"/>
</dbReference>
<evidence type="ECO:0000256" key="6">
    <source>
        <dbReference type="ARBA" id="ARBA00023065"/>
    </source>
</evidence>
<evidence type="ECO:0000256" key="4">
    <source>
        <dbReference type="ARBA" id="ARBA00022692"/>
    </source>
</evidence>
<reference evidence="10" key="1">
    <citation type="submission" date="2025-08" db="UniProtKB">
        <authorList>
            <consortium name="RefSeq"/>
        </authorList>
    </citation>
    <scope>IDENTIFICATION</scope>
    <source>
        <tissue evidence="10">Blood</tissue>
    </source>
</reference>
<dbReference type="PANTHER" id="PTHR14132">
    <property type="entry name" value="SODIUM/POTASSIUM-TRANSPORTING ATPASE SUBUNIT GAMMA"/>
    <property type="match status" value="1"/>
</dbReference>
<keyword evidence="5 8" id="KW-1133">Transmembrane helix</keyword>
<evidence type="ECO:0000256" key="8">
    <source>
        <dbReference type="RuleBase" id="RU364131"/>
    </source>
</evidence>
<keyword evidence="6 8" id="KW-0406">Ion transport</keyword>
<dbReference type="GO" id="GO:0006811">
    <property type="term" value="P:monoatomic ion transport"/>
    <property type="evidence" value="ECO:0007669"/>
    <property type="project" value="UniProtKB-KW"/>
</dbReference>
<dbReference type="GO" id="GO:0043269">
    <property type="term" value="P:regulation of monoatomic ion transport"/>
    <property type="evidence" value="ECO:0007669"/>
    <property type="project" value="InterPro"/>
</dbReference>
<evidence type="ECO:0000313" key="10">
    <source>
        <dbReference type="RefSeq" id="XP_054855765.1"/>
    </source>
</evidence>
<comment type="similarity">
    <text evidence="2 8">Belongs to the FXYD family.</text>
</comment>
<dbReference type="AlphaFoldDB" id="A0AA97KGR5"/>
<dbReference type="KEGG" id="emc:129343534"/>
<name>A0AA97KGR5_EUBMA</name>
<feature type="signal peptide" evidence="8">
    <location>
        <begin position="1"/>
        <end position="28"/>
    </location>
</feature>
<dbReference type="Proteomes" id="UP001190640">
    <property type="component" value="Chromosome 15"/>
</dbReference>
<keyword evidence="7 8" id="KW-0472">Membrane</keyword>
<evidence type="ECO:0000256" key="2">
    <source>
        <dbReference type="ARBA" id="ARBA00005948"/>
    </source>
</evidence>
<protein>
    <recommendedName>
        <fullName evidence="8">FXYD domain-containing ion transport regulator</fullName>
    </recommendedName>
</protein>
<evidence type="ECO:0000256" key="5">
    <source>
        <dbReference type="ARBA" id="ARBA00022989"/>
    </source>
</evidence>
<feature type="chain" id="PRO_5041517596" description="FXYD domain-containing ion transport regulator" evidence="8">
    <location>
        <begin position="29"/>
        <end position="183"/>
    </location>
</feature>
<dbReference type="RefSeq" id="XP_054855765.1">
    <property type="nucleotide sequence ID" value="XM_054999790.1"/>
</dbReference>
<keyword evidence="4 8" id="KW-0812">Transmembrane</keyword>
<dbReference type="GO" id="GO:0016020">
    <property type="term" value="C:membrane"/>
    <property type="evidence" value="ECO:0007669"/>
    <property type="project" value="UniProtKB-SubCell"/>
</dbReference>
<keyword evidence="3 8" id="KW-0813">Transport</keyword>
<organism evidence="9 10">
    <name type="scientific">Eublepharis macularius</name>
    <name type="common">Leopard gecko</name>
    <name type="synonym">Cyrtodactylus macularius</name>
    <dbReference type="NCBI Taxonomy" id="481883"/>
    <lineage>
        <taxon>Eukaryota</taxon>
        <taxon>Metazoa</taxon>
        <taxon>Chordata</taxon>
        <taxon>Craniata</taxon>
        <taxon>Vertebrata</taxon>
        <taxon>Euteleostomi</taxon>
        <taxon>Lepidosauria</taxon>
        <taxon>Squamata</taxon>
        <taxon>Bifurcata</taxon>
        <taxon>Gekkota</taxon>
        <taxon>Eublepharidae</taxon>
        <taxon>Eublepharinae</taxon>
        <taxon>Eublepharis</taxon>
    </lineage>
</organism>
<keyword evidence="8" id="KW-0732">Signal</keyword>
<gene>
    <name evidence="10" type="primary">LOC129343534</name>
</gene>
<dbReference type="CDD" id="cd20323">
    <property type="entry name" value="FXYD_FXYD5"/>
    <property type="match status" value="1"/>
</dbReference>
<proteinExistence type="inferred from homology"/>
<comment type="subcellular location">
    <subcellularLocation>
        <location evidence="1">Membrane</location>
        <topology evidence="1">Single-pass membrane protein</topology>
    </subcellularLocation>
</comment>
<keyword evidence="9" id="KW-1185">Reference proteome</keyword>
<sequence length="183" mass="19895">MPHTRCSGAPGMKLFAILLLALVSLIAAENVDDSELTTLNLGGVENEIVATSEALVSTAYDSKGITTTPSTKNIPTEENKMTKGVSTVQTTATKGISTTSTSSPVKFLNNKQHPSFVDLDKEAAIKEHKERFEYDYASLRKWGLIAAAILFVLGILILTCGKHGKLLRCRRKKRARNYDVTPA</sequence>
<feature type="transmembrane region" description="Helical" evidence="8">
    <location>
        <begin position="142"/>
        <end position="161"/>
    </location>
</feature>
<dbReference type="PANTHER" id="PTHR14132:SF23">
    <property type="entry name" value="FXYD DOMAIN-CONTAINING ION TRANSPORT REGULATOR"/>
    <property type="match status" value="1"/>
</dbReference>
<evidence type="ECO:0000313" key="9">
    <source>
        <dbReference type="Proteomes" id="UP001190640"/>
    </source>
</evidence>
<evidence type="ECO:0000256" key="3">
    <source>
        <dbReference type="ARBA" id="ARBA00022448"/>
    </source>
</evidence>
<evidence type="ECO:0000256" key="7">
    <source>
        <dbReference type="ARBA" id="ARBA00023136"/>
    </source>
</evidence>
<dbReference type="PROSITE" id="PS01310">
    <property type="entry name" value="FXYD"/>
    <property type="match status" value="1"/>
</dbReference>
<dbReference type="InterPro" id="IPR000272">
    <property type="entry name" value="Ion-transport_regulator_FXYD"/>
</dbReference>
<dbReference type="Pfam" id="PF02038">
    <property type="entry name" value="ATP1G1_PLM_MAT8"/>
    <property type="match status" value="1"/>
</dbReference>
<evidence type="ECO:0000256" key="1">
    <source>
        <dbReference type="ARBA" id="ARBA00004167"/>
    </source>
</evidence>
<dbReference type="GO" id="GO:0017080">
    <property type="term" value="F:sodium channel regulator activity"/>
    <property type="evidence" value="ECO:0007669"/>
    <property type="project" value="TreeGrafter"/>
</dbReference>
<dbReference type="GeneID" id="129343534"/>
<accession>A0AA97KGR5</accession>
<dbReference type="InterPro" id="IPR047297">
    <property type="entry name" value="FXYD_motif"/>
</dbReference>